<dbReference type="GO" id="GO:0005886">
    <property type="term" value="C:plasma membrane"/>
    <property type="evidence" value="ECO:0007669"/>
    <property type="project" value="UniProtKB-SubCell"/>
</dbReference>
<keyword evidence="9 10" id="KW-0472">Membrane</keyword>
<evidence type="ECO:0000256" key="4">
    <source>
        <dbReference type="ARBA" id="ARBA00022475"/>
    </source>
</evidence>
<evidence type="ECO:0000256" key="8">
    <source>
        <dbReference type="ARBA" id="ARBA00023065"/>
    </source>
</evidence>
<dbReference type="PANTHER" id="PTHR32507">
    <property type="entry name" value="NA(+)/H(+) ANTIPORTER 1"/>
    <property type="match status" value="1"/>
</dbReference>
<feature type="domain" description="RCK C-terminal" evidence="11">
    <location>
        <begin position="403"/>
        <end position="485"/>
    </location>
</feature>
<dbReference type="KEGG" id="pko:PKOR_20885"/>
<keyword evidence="4" id="KW-1003">Cell membrane</keyword>
<feature type="transmembrane region" description="Helical" evidence="10">
    <location>
        <begin position="6"/>
        <end position="22"/>
    </location>
</feature>
<proteinExistence type="predicted"/>
<dbReference type="NCBIfam" id="NF003715">
    <property type="entry name" value="PRK05326.1-2"/>
    <property type="match status" value="1"/>
</dbReference>
<accession>A0A0E3UYF8</accession>
<dbReference type="Gene3D" id="3.30.70.1450">
    <property type="entry name" value="Regulator of K+ conductance, C-terminal domain"/>
    <property type="match status" value="1"/>
</dbReference>
<evidence type="ECO:0000256" key="9">
    <source>
        <dbReference type="ARBA" id="ARBA00023136"/>
    </source>
</evidence>
<dbReference type="GO" id="GO:1902600">
    <property type="term" value="P:proton transmembrane transport"/>
    <property type="evidence" value="ECO:0007669"/>
    <property type="project" value="InterPro"/>
</dbReference>
<dbReference type="Pfam" id="PF02080">
    <property type="entry name" value="TrkA_C"/>
    <property type="match status" value="1"/>
</dbReference>
<keyword evidence="5" id="KW-0630">Potassium</keyword>
<dbReference type="EMBL" id="CP009621">
    <property type="protein sequence ID" value="AKD05082.1"/>
    <property type="molecule type" value="Genomic_DNA"/>
</dbReference>
<dbReference type="STRING" id="400092.PKOR_20885"/>
<evidence type="ECO:0000256" key="1">
    <source>
        <dbReference type="ARBA" id="ARBA00004651"/>
    </source>
</evidence>
<feature type="transmembrane region" description="Helical" evidence="10">
    <location>
        <begin position="364"/>
        <end position="383"/>
    </location>
</feature>
<keyword evidence="8" id="KW-0406">Ion transport</keyword>
<dbReference type="InterPro" id="IPR036721">
    <property type="entry name" value="RCK_C_sf"/>
</dbReference>
<dbReference type="PROSITE" id="PS51202">
    <property type="entry name" value="RCK_C"/>
    <property type="match status" value="1"/>
</dbReference>
<sequence>MSFTVEDILLGISILLFLSILVSKSLGRLGVPALVLFLGVGILAGSEGIGGIYFDDAQTAQSLGTLALTLILFSGGLDTKWQSTRPVLWRGMALSTIGVFITAILVGFFVSYLLGFSLLEGLLLGAIVSSTDAAAVFSILRSRNIGLKNNLGPTLELESGSNDPMAYFLTVSFTFLLTNPTASIWELVPMFFLQMSVGALMGVVMGYVMAWTINRIKLEQDGLYPALTLAMVLFTFSFTNLINGNGFLAVYTASVILGNKNFIHKRSLTRFYDGLAWLMQILMFLTLGLLVFPSHVLPVLGVGLLVSLFLIFVARPISVFISMAFFKTSFKDKVYLSWVGLRGAVPIVFATYPMLAGLNRSDMIFNIVFFIVVTSVMLQGTTLKLMADWLGLSQAGDATKRLQLGEDLGYNSKNELVELQLGPGSSGVGKSLVELQLPKTSLIVLIDRAGRFVTPNGSTLLEAYDKLMVMVDNEDDLKRVREILM</sequence>
<feature type="transmembrane region" description="Helical" evidence="10">
    <location>
        <begin position="222"/>
        <end position="239"/>
    </location>
</feature>
<feature type="transmembrane region" description="Helical" evidence="10">
    <location>
        <begin position="275"/>
        <end position="293"/>
    </location>
</feature>
<dbReference type="AlphaFoldDB" id="A0A0E3UYF8"/>
<dbReference type="Proteomes" id="UP000033109">
    <property type="component" value="Chromosome"/>
</dbReference>
<dbReference type="PATRIC" id="fig|400092.3.peg.4592"/>
<evidence type="ECO:0000256" key="6">
    <source>
        <dbReference type="ARBA" id="ARBA00022692"/>
    </source>
</evidence>
<dbReference type="OrthoDB" id="9810759at2"/>
<feature type="transmembrane region" description="Helical" evidence="10">
    <location>
        <begin position="34"/>
        <end position="54"/>
    </location>
</feature>
<keyword evidence="3" id="KW-0050">Antiport</keyword>
<dbReference type="SUPFAM" id="SSF116726">
    <property type="entry name" value="TrkA C-terminal domain-like"/>
    <property type="match status" value="1"/>
</dbReference>
<evidence type="ECO:0000256" key="3">
    <source>
        <dbReference type="ARBA" id="ARBA00022449"/>
    </source>
</evidence>
<dbReference type="RefSeq" id="WP_046313264.1">
    <property type="nucleotide sequence ID" value="NZ_CBCSCY010000055.1"/>
</dbReference>
<dbReference type="NCBIfam" id="NF003716">
    <property type="entry name" value="PRK05326.1-3"/>
    <property type="match status" value="1"/>
</dbReference>
<feature type="transmembrane region" description="Helical" evidence="10">
    <location>
        <begin position="191"/>
        <end position="210"/>
    </location>
</feature>
<dbReference type="Gene3D" id="1.20.1530.20">
    <property type="match status" value="1"/>
</dbReference>
<evidence type="ECO:0000256" key="7">
    <source>
        <dbReference type="ARBA" id="ARBA00022989"/>
    </source>
</evidence>
<gene>
    <name evidence="12" type="ORF">PKOR_20885</name>
</gene>
<organism evidence="12 13">
    <name type="scientific">Pontibacter korlensis</name>
    <dbReference type="NCBI Taxonomy" id="400092"/>
    <lineage>
        <taxon>Bacteria</taxon>
        <taxon>Pseudomonadati</taxon>
        <taxon>Bacteroidota</taxon>
        <taxon>Cytophagia</taxon>
        <taxon>Cytophagales</taxon>
        <taxon>Hymenobacteraceae</taxon>
        <taxon>Pontibacter</taxon>
    </lineage>
</organism>
<feature type="transmembrane region" description="Helical" evidence="10">
    <location>
        <begin position="91"/>
        <end position="115"/>
    </location>
</feature>
<keyword evidence="13" id="KW-1185">Reference proteome</keyword>
<dbReference type="GO" id="GO:0006813">
    <property type="term" value="P:potassium ion transport"/>
    <property type="evidence" value="ECO:0007669"/>
    <property type="project" value="UniProtKB-KW"/>
</dbReference>
<reference evidence="12 13" key="1">
    <citation type="journal article" date="2015" name="Sci. Rep.">
        <title>Unraveling adaptation of Pontibacter korlensis to radiation and infertility in desert through complete genome and comparative transcriptomic analysis.</title>
        <authorList>
            <person name="Dai J."/>
            <person name="Dai W."/>
            <person name="Qiu C."/>
            <person name="Yang Z."/>
            <person name="Zhang Y."/>
            <person name="Zhou M."/>
            <person name="Zhang L."/>
            <person name="Fang C."/>
            <person name="Gao Q."/>
            <person name="Yang Q."/>
            <person name="Li X."/>
            <person name="Wang Z."/>
            <person name="Wang Z."/>
            <person name="Jia Z."/>
            <person name="Chen X."/>
        </authorList>
    </citation>
    <scope>NUCLEOTIDE SEQUENCE [LARGE SCALE GENOMIC DNA]</scope>
    <source>
        <strain evidence="12 13">X14-1T</strain>
    </source>
</reference>
<evidence type="ECO:0000259" key="11">
    <source>
        <dbReference type="PROSITE" id="PS51202"/>
    </source>
</evidence>
<feature type="transmembrane region" description="Helical" evidence="10">
    <location>
        <begin position="299"/>
        <end position="326"/>
    </location>
</feature>
<keyword evidence="2" id="KW-0813">Transport</keyword>
<dbReference type="PANTHER" id="PTHR32507:SF7">
    <property type="entry name" value="K(+)_H(+) ANTIPORTER NHAP2"/>
    <property type="match status" value="1"/>
</dbReference>
<keyword evidence="6 10" id="KW-0812">Transmembrane</keyword>
<keyword evidence="7 10" id="KW-1133">Transmembrane helix</keyword>
<dbReference type="GO" id="GO:0015297">
    <property type="term" value="F:antiporter activity"/>
    <property type="evidence" value="ECO:0007669"/>
    <property type="project" value="UniProtKB-KW"/>
</dbReference>
<protein>
    <submittedName>
        <fullName evidence="12">Potassium transporter</fullName>
    </submittedName>
</protein>
<dbReference type="GO" id="GO:0008324">
    <property type="term" value="F:monoatomic cation transmembrane transporter activity"/>
    <property type="evidence" value="ECO:0007669"/>
    <property type="project" value="InterPro"/>
</dbReference>
<evidence type="ECO:0000256" key="10">
    <source>
        <dbReference type="SAM" id="Phobius"/>
    </source>
</evidence>
<keyword evidence="5" id="KW-0633">Potassium transport</keyword>
<dbReference type="HOGENOM" id="CLU_005912_9_0_10"/>
<evidence type="ECO:0000256" key="2">
    <source>
        <dbReference type="ARBA" id="ARBA00022448"/>
    </source>
</evidence>
<feature type="transmembrane region" description="Helical" evidence="10">
    <location>
        <begin position="121"/>
        <end position="140"/>
    </location>
</feature>
<evidence type="ECO:0000313" key="13">
    <source>
        <dbReference type="Proteomes" id="UP000033109"/>
    </source>
</evidence>
<dbReference type="InterPro" id="IPR038770">
    <property type="entry name" value="Na+/solute_symporter_sf"/>
</dbReference>
<feature type="transmembrane region" description="Helical" evidence="10">
    <location>
        <begin position="60"/>
        <end position="79"/>
    </location>
</feature>
<dbReference type="Pfam" id="PF00999">
    <property type="entry name" value="Na_H_Exchanger"/>
    <property type="match status" value="1"/>
</dbReference>
<evidence type="ECO:0000313" key="12">
    <source>
        <dbReference type="EMBL" id="AKD05082.1"/>
    </source>
</evidence>
<feature type="transmembrane region" description="Helical" evidence="10">
    <location>
        <begin position="338"/>
        <end position="358"/>
    </location>
</feature>
<evidence type="ECO:0000256" key="5">
    <source>
        <dbReference type="ARBA" id="ARBA00022538"/>
    </source>
</evidence>
<name>A0A0E3UYF8_9BACT</name>
<dbReference type="InterPro" id="IPR006037">
    <property type="entry name" value="RCK_C"/>
</dbReference>
<dbReference type="InterPro" id="IPR006153">
    <property type="entry name" value="Cation/H_exchanger_TM"/>
</dbReference>
<comment type="subcellular location">
    <subcellularLocation>
        <location evidence="1">Cell membrane</location>
        <topology evidence="1">Multi-pass membrane protein</topology>
    </subcellularLocation>
</comment>